<proteinExistence type="predicted"/>
<dbReference type="STRING" id="880526.GCA_000427365_01910"/>
<protein>
    <submittedName>
        <fullName evidence="1">Uncharacterized protein</fullName>
    </submittedName>
</protein>
<evidence type="ECO:0000313" key="2">
    <source>
        <dbReference type="Proteomes" id="UP000255233"/>
    </source>
</evidence>
<keyword evidence="2" id="KW-1185">Reference proteome</keyword>
<dbReference type="Proteomes" id="UP000255233">
    <property type="component" value="Unassembled WGS sequence"/>
</dbReference>
<sequence>MLACDLWSRGPQPPAAETRCRWALQSEYKYSVPRRPRFEQTNVLLICKFKAGASVDCLQAYAGSGLTKGEHCNKP</sequence>
<name>A0A379MT19_9BACT</name>
<dbReference type="EMBL" id="UGVL01000001">
    <property type="protein sequence ID" value="SUE34675.1"/>
    <property type="molecule type" value="Genomic_DNA"/>
</dbReference>
<organism evidence="1 2">
    <name type="scientific">Rikenella microfusus</name>
    <dbReference type="NCBI Taxonomy" id="28139"/>
    <lineage>
        <taxon>Bacteria</taxon>
        <taxon>Pseudomonadati</taxon>
        <taxon>Bacteroidota</taxon>
        <taxon>Bacteroidia</taxon>
        <taxon>Bacteroidales</taxon>
        <taxon>Rikenellaceae</taxon>
        <taxon>Rikenella</taxon>
    </lineage>
</organism>
<accession>A0A379MT19</accession>
<gene>
    <name evidence="1" type="ORF">NCTC11190_01908</name>
</gene>
<reference evidence="1 2" key="1">
    <citation type="submission" date="2018-06" db="EMBL/GenBank/DDBJ databases">
        <authorList>
            <consortium name="Pathogen Informatics"/>
            <person name="Doyle S."/>
        </authorList>
    </citation>
    <scope>NUCLEOTIDE SEQUENCE [LARGE SCALE GENOMIC DNA]</scope>
    <source>
        <strain evidence="1 2">NCTC11190</strain>
    </source>
</reference>
<evidence type="ECO:0000313" key="1">
    <source>
        <dbReference type="EMBL" id="SUE34675.1"/>
    </source>
</evidence>
<dbReference type="AlphaFoldDB" id="A0A379MT19"/>